<evidence type="ECO:0000313" key="2">
    <source>
        <dbReference type="EMBL" id="KAJ9607472.1"/>
    </source>
</evidence>
<protein>
    <recommendedName>
        <fullName evidence="1">C2H2-type domain-containing protein</fullName>
    </recommendedName>
</protein>
<dbReference type="InterPro" id="IPR022198">
    <property type="entry name" value="DUF3723"/>
</dbReference>
<dbReference type="PROSITE" id="PS00028">
    <property type="entry name" value="ZINC_FINGER_C2H2_1"/>
    <property type="match status" value="1"/>
</dbReference>
<keyword evidence="3" id="KW-1185">Reference proteome</keyword>
<dbReference type="EMBL" id="JAPDRN010000308">
    <property type="protein sequence ID" value="KAJ9607472.1"/>
    <property type="molecule type" value="Genomic_DNA"/>
</dbReference>
<feature type="non-terminal residue" evidence="2">
    <location>
        <position position="379"/>
    </location>
</feature>
<evidence type="ECO:0000259" key="1">
    <source>
        <dbReference type="PROSITE" id="PS00028"/>
    </source>
</evidence>
<dbReference type="GO" id="GO:0006355">
    <property type="term" value="P:regulation of DNA-templated transcription"/>
    <property type="evidence" value="ECO:0007669"/>
    <property type="project" value="InterPro"/>
</dbReference>
<dbReference type="InterPro" id="IPR039327">
    <property type="entry name" value="CON7-like"/>
</dbReference>
<dbReference type="InterPro" id="IPR013087">
    <property type="entry name" value="Znf_C2H2_type"/>
</dbReference>
<dbReference type="PANTHER" id="PTHR36167">
    <property type="entry name" value="C2H2 FINGER DOMAIN TRANSCRIPTION FACTOR (EUROFUNG)-RELATED"/>
    <property type="match status" value="1"/>
</dbReference>
<proteinExistence type="predicted"/>
<name>A0AA38X5Y9_9EURO</name>
<feature type="domain" description="C2H2-type" evidence="1">
    <location>
        <begin position="35"/>
        <end position="59"/>
    </location>
</feature>
<dbReference type="PANTHER" id="PTHR36167:SF3">
    <property type="entry name" value="C2H2 FINGER DOMAIN TRANSCRIPTION FACTOR (EUROFUNG)-RELATED"/>
    <property type="match status" value="1"/>
</dbReference>
<dbReference type="AlphaFoldDB" id="A0AA38X5Y9"/>
<dbReference type="Proteomes" id="UP001172681">
    <property type="component" value="Unassembled WGS sequence"/>
</dbReference>
<dbReference type="Pfam" id="PF12520">
    <property type="entry name" value="DUF3723"/>
    <property type="match status" value="1"/>
</dbReference>
<reference evidence="2" key="1">
    <citation type="submission" date="2022-10" db="EMBL/GenBank/DDBJ databases">
        <title>Culturing micro-colonial fungi from biological soil crusts in the Mojave desert and describing Neophaeococcomyces mojavensis, and introducing the new genera and species Taxawa tesnikishii.</title>
        <authorList>
            <person name="Kurbessoian T."/>
            <person name="Stajich J.E."/>
        </authorList>
    </citation>
    <scope>NUCLEOTIDE SEQUENCE</scope>
    <source>
        <strain evidence="2">TK_35</strain>
    </source>
</reference>
<accession>A0AA38X5Y9</accession>
<evidence type="ECO:0000313" key="3">
    <source>
        <dbReference type="Proteomes" id="UP001172681"/>
    </source>
</evidence>
<gene>
    <name evidence="2" type="ORF">H2204_015690</name>
</gene>
<organism evidence="2 3">
    <name type="scientific">Knufia peltigerae</name>
    <dbReference type="NCBI Taxonomy" id="1002370"/>
    <lineage>
        <taxon>Eukaryota</taxon>
        <taxon>Fungi</taxon>
        <taxon>Dikarya</taxon>
        <taxon>Ascomycota</taxon>
        <taxon>Pezizomycotina</taxon>
        <taxon>Eurotiomycetes</taxon>
        <taxon>Chaetothyriomycetidae</taxon>
        <taxon>Chaetothyriales</taxon>
        <taxon>Trichomeriaceae</taxon>
        <taxon>Knufia</taxon>
    </lineage>
</organism>
<sequence>MSPTAQVYSFMPVSGNPQHKRPRQGYEEIDRLYKCGWNGCEKTYGTLNHLNAHVNTQSHGTKITPEEFKETRKECKARKMEEEERRRQVVAEACKLTMQLEMQTELRSQVMNGTETDLRFLLSTLNVQTDKLRGEIVNIKAECSTHMKMGGWAAMLTISVVYMAHMVRSTGSVKVKASGYLMASLGNFVLQKVSLAMRTSRARLEDAKFETERRRQHRGTARISLDILKFQFEDHEQLDKDNIDRLKGIYRREGCRPHFINNRILVEIDETCFEAALALSGVAATELLTPRRDDYPELRFPIGAEVICLHGKHRIQAGREFLSPRDKWWIADIYLGGLSTDVKRGLVEEYANESIPTDGMIFYKIRLYHFQRNLSFESR</sequence>
<dbReference type="Gene3D" id="3.30.160.60">
    <property type="entry name" value="Classic Zinc Finger"/>
    <property type="match status" value="1"/>
</dbReference>
<comment type="caution">
    <text evidence="2">The sequence shown here is derived from an EMBL/GenBank/DDBJ whole genome shotgun (WGS) entry which is preliminary data.</text>
</comment>